<evidence type="ECO:0000313" key="3">
    <source>
        <dbReference type="Proteomes" id="UP001301769"/>
    </source>
</evidence>
<protein>
    <submittedName>
        <fullName evidence="2">Uncharacterized protein</fullName>
    </submittedName>
</protein>
<dbReference type="EMBL" id="MU858104">
    <property type="protein sequence ID" value="KAK4213783.1"/>
    <property type="molecule type" value="Genomic_DNA"/>
</dbReference>
<keyword evidence="1" id="KW-0812">Transmembrane</keyword>
<keyword evidence="1" id="KW-0472">Membrane</keyword>
<accession>A0AAN6Y6Y6</accession>
<feature type="transmembrane region" description="Helical" evidence="1">
    <location>
        <begin position="143"/>
        <end position="164"/>
    </location>
</feature>
<keyword evidence="3" id="KW-1185">Reference proteome</keyword>
<evidence type="ECO:0000313" key="2">
    <source>
        <dbReference type="EMBL" id="KAK4213783.1"/>
    </source>
</evidence>
<feature type="transmembrane region" description="Helical" evidence="1">
    <location>
        <begin position="76"/>
        <end position="98"/>
    </location>
</feature>
<reference evidence="2" key="1">
    <citation type="journal article" date="2023" name="Mol. Phylogenet. Evol.">
        <title>Genome-scale phylogeny and comparative genomics of the fungal order Sordariales.</title>
        <authorList>
            <person name="Hensen N."/>
            <person name="Bonometti L."/>
            <person name="Westerberg I."/>
            <person name="Brannstrom I.O."/>
            <person name="Guillou S."/>
            <person name="Cros-Aarteil S."/>
            <person name="Calhoun S."/>
            <person name="Haridas S."/>
            <person name="Kuo A."/>
            <person name="Mondo S."/>
            <person name="Pangilinan J."/>
            <person name="Riley R."/>
            <person name="LaButti K."/>
            <person name="Andreopoulos B."/>
            <person name="Lipzen A."/>
            <person name="Chen C."/>
            <person name="Yan M."/>
            <person name="Daum C."/>
            <person name="Ng V."/>
            <person name="Clum A."/>
            <person name="Steindorff A."/>
            <person name="Ohm R.A."/>
            <person name="Martin F."/>
            <person name="Silar P."/>
            <person name="Natvig D.O."/>
            <person name="Lalanne C."/>
            <person name="Gautier V."/>
            <person name="Ament-Velasquez S.L."/>
            <person name="Kruys A."/>
            <person name="Hutchinson M.I."/>
            <person name="Powell A.J."/>
            <person name="Barry K."/>
            <person name="Miller A.N."/>
            <person name="Grigoriev I.V."/>
            <person name="Debuchy R."/>
            <person name="Gladieux P."/>
            <person name="Hiltunen Thoren M."/>
            <person name="Johannesson H."/>
        </authorList>
    </citation>
    <scope>NUCLEOTIDE SEQUENCE</scope>
    <source>
        <strain evidence="2">PSN293</strain>
    </source>
</reference>
<feature type="transmembrane region" description="Helical" evidence="1">
    <location>
        <begin position="36"/>
        <end position="56"/>
    </location>
</feature>
<comment type="caution">
    <text evidence="2">The sequence shown here is derived from an EMBL/GenBank/DDBJ whole genome shotgun (WGS) entry which is preliminary data.</text>
</comment>
<organism evidence="2 3">
    <name type="scientific">Rhypophila decipiens</name>
    <dbReference type="NCBI Taxonomy" id="261697"/>
    <lineage>
        <taxon>Eukaryota</taxon>
        <taxon>Fungi</taxon>
        <taxon>Dikarya</taxon>
        <taxon>Ascomycota</taxon>
        <taxon>Pezizomycotina</taxon>
        <taxon>Sordariomycetes</taxon>
        <taxon>Sordariomycetidae</taxon>
        <taxon>Sordariales</taxon>
        <taxon>Naviculisporaceae</taxon>
        <taxon>Rhypophila</taxon>
    </lineage>
</organism>
<gene>
    <name evidence="2" type="ORF">QBC37DRAFT_168986</name>
</gene>
<feature type="transmembrane region" description="Helical" evidence="1">
    <location>
        <begin position="176"/>
        <end position="196"/>
    </location>
</feature>
<proteinExistence type="predicted"/>
<name>A0AAN6Y6Y6_9PEZI</name>
<evidence type="ECO:0000256" key="1">
    <source>
        <dbReference type="SAM" id="Phobius"/>
    </source>
</evidence>
<keyword evidence="1" id="KW-1133">Transmembrane helix</keyword>
<reference evidence="2" key="2">
    <citation type="submission" date="2023-05" db="EMBL/GenBank/DDBJ databases">
        <authorList>
            <consortium name="Lawrence Berkeley National Laboratory"/>
            <person name="Steindorff A."/>
            <person name="Hensen N."/>
            <person name="Bonometti L."/>
            <person name="Westerberg I."/>
            <person name="Brannstrom I.O."/>
            <person name="Guillou S."/>
            <person name="Cros-Aarteil S."/>
            <person name="Calhoun S."/>
            <person name="Haridas S."/>
            <person name="Kuo A."/>
            <person name="Mondo S."/>
            <person name="Pangilinan J."/>
            <person name="Riley R."/>
            <person name="Labutti K."/>
            <person name="Andreopoulos B."/>
            <person name="Lipzen A."/>
            <person name="Chen C."/>
            <person name="Yanf M."/>
            <person name="Daum C."/>
            <person name="Ng V."/>
            <person name="Clum A."/>
            <person name="Ohm R."/>
            <person name="Martin F."/>
            <person name="Silar P."/>
            <person name="Natvig D."/>
            <person name="Lalanne C."/>
            <person name="Gautier V."/>
            <person name="Ament-Velasquez S.L."/>
            <person name="Kruys A."/>
            <person name="Hutchinson M.I."/>
            <person name="Powell A.J."/>
            <person name="Barry K."/>
            <person name="Miller A.N."/>
            <person name="Grigoriev I.V."/>
            <person name="Debuchy R."/>
            <person name="Gladieux P."/>
            <person name="Thoren M.H."/>
            <person name="Johannesson H."/>
        </authorList>
    </citation>
    <scope>NUCLEOTIDE SEQUENCE</scope>
    <source>
        <strain evidence="2">PSN293</strain>
    </source>
</reference>
<dbReference type="AlphaFoldDB" id="A0AAN6Y6Y6"/>
<sequence>MSSAVCMSLAVTLNEPDDDERNKLTLKWKDQLQSQLNVILITSALIASVVASSFTWPDFELSTSRLGMVLTIVKALWYGSLLFSIVAIASAAQLAIALSRIAAYSTDLKFTRGMLTSHDPKDPAKTTTRVNFKKLWMWQIPAMLLNGSIYLYVLGLAILVYQGARNLVVQQVQGEATTILVIFTLALIWSIGNYLFSSAGLYHWVGQACEVRDRPPSLGNRRRPV</sequence>
<dbReference type="Proteomes" id="UP001301769">
    <property type="component" value="Unassembled WGS sequence"/>
</dbReference>